<gene>
    <name evidence="1" type="ORF">CARN6_2131</name>
</gene>
<evidence type="ECO:0000313" key="1">
    <source>
        <dbReference type="EMBL" id="CBI08646.1"/>
    </source>
</evidence>
<dbReference type="AlphaFoldDB" id="E6QN25"/>
<comment type="caution">
    <text evidence="1">The sequence shown here is derived from an EMBL/GenBank/DDBJ whole genome shotgun (WGS) entry which is preliminary data.</text>
</comment>
<reference evidence="1" key="1">
    <citation type="submission" date="2009-10" db="EMBL/GenBank/DDBJ databases">
        <title>Diversity of trophic interactions inside an arsenic-rich microbial ecosystem.</title>
        <authorList>
            <person name="Bertin P.N."/>
            <person name="Heinrich-Salmeron A."/>
            <person name="Pelletier E."/>
            <person name="Goulhen-Chollet F."/>
            <person name="Arsene-Ploetze F."/>
            <person name="Gallien S."/>
            <person name="Calteau A."/>
            <person name="Vallenet D."/>
            <person name="Casiot C."/>
            <person name="Chane-Woon-Ming B."/>
            <person name="Giloteaux L."/>
            <person name="Barakat M."/>
            <person name="Bonnefoy V."/>
            <person name="Bruneel O."/>
            <person name="Chandler M."/>
            <person name="Cleiss J."/>
            <person name="Duran R."/>
            <person name="Elbaz-Poulichet F."/>
            <person name="Fonknechten N."/>
            <person name="Lauga B."/>
            <person name="Mornico D."/>
            <person name="Ortet P."/>
            <person name="Schaeffer C."/>
            <person name="Siguier P."/>
            <person name="Alexander Thil Smith A."/>
            <person name="Van Dorsselaer A."/>
            <person name="Weissenbach J."/>
            <person name="Medigue C."/>
            <person name="Le Paslier D."/>
        </authorList>
    </citation>
    <scope>NUCLEOTIDE SEQUENCE</scope>
</reference>
<proteinExistence type="predicted"/>
<sequence>MFLALKRQHPALASHFRVTDYTEPIDLLKR</sequence>
<dbReference type="EMBL" id="CABQ01000245">
    <property type="protein sequence ID" value="CBI08646.1"/>
    <property type="molecule type" value="Genomic_DNA"/>
</dbReference>
<accession>E6QN25</accession>
<protein>
    <submittedName>
        <fullName evidence="1">Alternative thymidylate synthase-like</fullName>
    </submittedName>
</protein>
<name>E6QN25_9ZZZZ</name>
<organism evidence="1">
    <name type="scientific">mine drainage metagenome</name>
    <dbReference type="NCBI Taxonomy" id="410659"/>
    <lineage>
        <taxon>unclassified sequences</taxon>
        <taxon>metagenomes</taxon>
        <taxon>ecological metagenomes</taxon>
    </lineage>
</organism>